<proteinExistence type="inferred from homology"/>
<feature type="compositionally biased region" description="Gly residues" evidence="12">
    <location>
        <begin position="189"/>
        <end position="204"/>
    </location>
</feature>
<evidence type="ECO:0000256" key="7">
    <source>
        <dbReference type="ARBA" id="ARBA00022692"/>
    </source>
</evidence>
<feature type="transmembrane region" description="Helical" evidence="10">
    <location>
        <begin position="7"/>
        <end position="27"/>
    </location>
</feature>
<feature type="transmembrane region" description="Helical" evidence="10">
    <location>
        <begin position="358"/>
        <end position="385"/>
    </location>
</feature>
<gene>
    <name evidence="14" type="ORF">FHS28_000652</name>
</gene>
<feature type="transmembrane region" description="Helical" evidence="10">
    <location>
        <begin position="33"/>
        <end position="51"/>
    </location>
</feature>
<evidence type="ECO:0000256" key="4">
    <source>
        <dbReference type="ARBA" id="ARBA00022448"/>
    </source>
</evidence>
<feature type="transmembrane region" description="Helical" evidence="10">
    <location>
        <begin position="561"/>
        <end position="581"/>
    </location>
</feature>
<feature type="transmembrane region" description="Helical" evidence="10">
    <location>
        <begin position="504"/>
        <end position="525"/>
    </location>
</feature>
<evidence type="ECO:0000256" key="9">
    <source>
        <dbReference type="ARBA" id="ARBA00023136"/>
    </source>
</evidence>
<evidence type="ECO:0000256" key="5">
    <source>
        <dbReference type="ARBA" id="ARBA00022475"/>
    </source>
</evidence>
<evidence type="ECO:0000256" key="11">
    <source>
        <dbReference type="RuleBase" id="RU367050"/>
    </source>
</evidence>
<dbReference type="Pfam" id="PF14785">
    <property type="entry name" value="MalF_P2"/>
    <property type="match status" value="1"/>
</dbReference>
<feature type="transmembrane region" description="Helical" evidence="10">
    <location>
        <begin position="438"/>
        <end position="459"/>
    </location>
</feature>
<evidence type="ECO:0000256" key="2">
    <source>
        <dbReference type="ARBA" id="ARBA00004651"/>
    </source>
</evidence>
<dbReference type="InterPro" id="IPR035906">
    <property type="entry name" value="MetI-like_sf"/>
</dbReference>
<dbReference type="RefSeq" id="WP_246409450.1">
    <property type="nucleotide sequence ID" value="NZ_JACHXO010000001.1"/>
</dbReference>
<evidence type="ECO:0000256" key="1">
    <source>
        <dbReference type="ARBA" id="ARBA00002264"/>
    </source>
</evidence>
<evidence type="ECO:0000256" key="3">
    <source>
        <dbReference type="ARBA" id="ARBA00009047"/>
    </source>
</evidence>
<keyword evidence="9 10" id="KW-0472">Membrane</keyword>
<keyword evidence="6 11" id="KW-0762">Sugar transport</keyword>
<dbReference type="PROSITE" id="PS50928">
    <property type="entry name" value="ABC_TM1"/>
    <property type="match status" value="1"/>
</dbReference>
<evidence type="ECO:0000256" key="12">
    <source>
        <dbReference type="SAM" id="MobiDB-lite"/>
    </source>
</evidence>
<dbReference type="Gene3D" id="1.10.3720.10">
    <property type="entry name" value="MetI-like"/>
    <property type="match status" value="1"/>
</dbReference>
<dbReference type="EMBL" id="JACHXO010000001">
    <property type="protein sequence ID" value="MBB3193287.1"/>
    <property type="molecule type" value="Genomic_DNA"/>
</dbReference>
<feature type="domain" description="ABC transmembrane type-1" evidence="13">
    <location>
        <begin position="359"/>
        <end position="582"/>
    </location>
</feature>
<feature type="region of interest" description="Disordered" evidence="12">
    <location>
        <begin position="189"/>
        <end position="246"/>
    </location>
</feature>
<evidence type="ECO:0000313" key="15">
    <source>
        <dbReference type="Proteomes" id="UP000574369"/>
    </source>
</evidence>
<reference evidence="14 15" key="1">
    <citation type="submission" date="2020-08" db="EMBL/GenBank/DDBJ databases">
        <title>Genomic Encyclopedia of Type Strains, Phase III (KMG-III): the genomes of soil and plant-associated and newly described type strains.</title>
        <authorList>
            <person name="Whitman W."/>
        </authorList>
    </citation>
    <scope>NUCLEOTIDE SEQUENCE [LARGE SCALE GENOMIC DNA]</scope>
    <source>
        <strain evidence="14 15">CECT 7247</strain>
    </source>
</reference>
<organism evidence="14 15">
    <name type="scientific">Roseateles terrae</name>
    <dbReference type="NCBI Taxonomy" id="431060"/>
    <lineage>
        <taxon>Bacteria</taxon>
        <taxon>Pseudomonadati</taxon>
        <taxon>Pseudomonadota</taxon>
        <taxon>Betaproteobacteria</taxon>
        <taxon>Burkholderiales</taxon>
        <taxon>Sphaerotilaceae</taxon>
        <taxon>Roseateles</taxon>
    </lineage>
</organism>
<evidence type="ECO:0000256" key="10">
    <source>
        <dbReference type="RuleBase" id="RU363032"/>
    </source>
</evidence>
<evidence type="ECO:0000256" key="6">
    <source>
        <dbReference type="ARBA" id="ARBA00022597"/>
    </source>
</evidence>
<accession>A0ABR6GNM6</accession>
<keyword evidence="15" id="KW-1185">Reference proteome</keyword>
<evidence type="ECO:0000259" key="13">
    <source>
        <dbReference type="PROSITE" id="PS50928"/>
    </source>
</evidence>
<dbReference type="SUPFAM" id="SSF160964">
    <property type="entry name" value="MalF N-terminal region-like"/>
    <property type="match status" value="1"/>
</dbReference>
<evidence type="ECO:0000313" key="14">
    <source>
        <dbReference type="EMBL" id="MBB3193287.1"/>
    </source>
</evidence>
<dbReference type="Gene3D" id="3.10.650.10">
    <property type="entry name" value="MalF N-terminal region-like"/>
    <property type="match status" value="1"/>
</dbReference>
<dbReference type="InterPro" id="IPR035277">
    <property type="entry name" value="MalF_N"/>
</dbReference>
<name>A0ABR6GNM6_9BURK</name>
<feature type="transmembrane region" description="Helical" evidence="10">
    <location>
        <begin position="63"/>
        <end position="83"/>
    </location>
</feature>
<keyword evidence="8 10" id="KW-1133">Transmembrane helix</keyword>
<comment type="subcellular location">
    <subcellularLocation>
        <location evidence="11">Cell inner membrane</location>
        <topology evidence="11">Multi-pass membrane protein</topology>
    </subcellularLocation>
    <subcellularLocation>
        <location evidence="2 10">Cell membrane</location>
        <topology evidence="2 10">Multi-pass membrane protein</topology>
    </subcellularLocation>
</comment>
<comment type="subunit">
    <text evidence="11">The complex is composed of two ATP-binding proteins (MalK), two transmembrane proteins (MalG and MalF) and a solute-binding protein (MalE).</text>
</comment>
<dbReference type="PANTHER" id="PTHR47314:SF1">
    <property type="entry name" value="MALTOSE_MALTODEXTRIN TRANSPORT SYSTEM PERMEASE PROTEIN MALF"/>
    <property type="match status" value="1"/>
</dbReference>
<comment type="similarity">
    <text evidence="3 11">Belongs to the binding-protein-dependent transport system permease family. MalFG subfamily.</text>
</comment>
<dbReference type="CDD" id="cd06261">
    <property type="entry name" value="TM_PBP2"/>
    <property type="match status" value="1"/>
</dbReference>
<dbReference type="InterPro" id="IPR029345">
    <property type="entry name" value="MalF_P2"/>
</dbReference>
<evidence type="ECO:0000256" key="8">
    <source>
        <dbReference type="ARBA" id="ARBA00022989"/>
    </source>
</evidence>
<comment type="caution">
    <text evidence="14">The sequence shown here is derived from an EMBL/GenBank/DDBJ whole genome shotgun (WGS) entry which is preliminary data.</text>
</comment>
<comment type="function">
    <text evidence="1 11">Part of the ABC transporter complex MalEFGK involved in maltose/maltodextrin import. Probably responsible for the translocation of the substrate across the membrane.</text>
</comment>
<sequence length="598" mass="63891">MRALSWGLHGLNLLVVLGLLFLCQQLLRGHEAAWAMAVLGLAGLLVMLQFSKRLQAWRYVTPGVLAVAVFIVLPMGFTLGIGFTNYSSAHLLSFTRATEVLLQQTDSEGRGMDLTLWKQGADQGRDDRGGARRTGVGSGATYTATLVDDDGKAWRSEAFVLADVAKGVALRPMLDAVDVDLDVDVDGGAGGATDGSRGGAGGSSNAGDMRGAPSVAKRGPRGVTQGAADADADADASTGRPASGQKLDSRDVVALLPQLRSLVLRTPDGRSWRLSSLHRITDQKPRYAVKGDGSTASSDVDHLIDLRDGRMLTADHAAGVWRDAQGRALEPGFRTTVGWANYARIFGDRQFLEPFGRVFAWTVSFATLNTVLTFALGLFFAVALSWPALKGRSAYRIALFLPYAVPAFISIPVFRGLFNENLGEINLVLDLFFGVRPGWFSDATLARAMVLTVNTWLGYPYMMILAMGLLKAIPEDLYEASALAGAGPLTNLFRITLPLVMRPMAPLLVASFAANFNNLTLIALLTEGAPDYLDTVVPVGATDLLASYTYRIAFNDGGQNYALACAISSIVFVIVALLAYVNLRFFGGAKSGARAARV</sequence>
<dbReference type="NCBIfam" id="NF008232">
    <property type="entry name" value="PRK10999.1"/>
    <property type="match status" value="1"/>
</dbReference>
<dbReference type="Pfam" id="PF00528">
    <property type="entry name" value="BPD_transp_1"/>
    <property type="match status" value="1"/>
</dbReference>
<protein>
    <recommendedName>
        <fullName evidence="11">Maltose/maltodextrin transport system permease protein</fullName>
    </recommendedName>
</protein>
<dbReference type="PANTHER" id="PTHR47314">
    <property type="entry name" value="MALTOSE/MALTODEXTRIN TRANSPORT SYSTEM PERMEASE PROTEIN MALF"/>
    <property type="match status" value="1"/>
</dbReference>
<dbReference type="InterPro" id="IPR000515">
    <property type="entry name" value="MetI-like"/>
</dbReference>
<keyword evidence="11" id="KW-0997">Cell inner membrane</keyword>
<dbReference type="Gene3D" id="1.20.58.370">
    <property type="entry name" value="MalF N-terminal region-like"/>
    <property type="match status" value="1"/>
</dbReference>
<keyword evidence="5" id="KW-1003">Cell membrane</keyword>
<dbReference type="Proteomes" id="UP000574369">
    <property type="component" value="Unassembled WGS sequence"/>
</dbReference>
<dbReference type="SUPFAM" id="SSF161098">
    <property type="entry name" value="MetI-like"/>
    <property type="match status" value="1"/>
</dbReference>
<keyword evidence="4 10" id="KW-0813">Transport</keyword>
<keyword evidence="7 10" id="KW-0812">Transmembrane</keyword>
<feature type="transmembrane region" description="Helical" evidence="10">
    <location>
        <begin position="397"/>
        <end position="418"/>
    </location>
</feature>